<protein>
    <submittedName>
        <fullName evidence="1">Uncharacterized protein</fullName>
    </submittedName>
</protein>
<gene>
    <name evidence="1" type="ORF">HPB49_018161</name>
</gene>
<evidence type="ECO:0000313" key="1">
    <source>
        <dbReference type="EMBL" id="KAH7966639.1"/>
    </source>
</evidence>
<dbReference type="EMBL" id="CM023471">
    <property type="protein sequence ID" value="KAH7966639.1"/>
    <property type="molecule type" value="Genomic_DNA"/>
</dbReference>
<comment type="caution">
    <text evidence="1">The sequence shown here is derived from an EMBL/GenBank/DDBJ whole genome shotgun (WGS) entry which is preliminary data.</text>
</comment>
<dbReference type="Proteomes" id="UP000821865">
    <property type="component" value="Chromosome 2"/>
</dbReference>
<accession>A0ACB8DEY2</accession>
<reference evidence="1" key="1">
    <citation type="submission" date="2020-05" db="EMBL/GenBank/DDBJ databases">
        <title>Large-scale comparative analyses of tick genomes elucidate their genetic diversity and vector capacities.</title>
        <authorList>
            <person name="Jia N."/>
            <person name="Wang J."/>
            <person name="Shi W."/>
            <person name="Du L."/>
            <person name="Sun Y."/>
            <person name="Zhan W."/>
            <person name="Jiang J."/>
            <person name="Wang Q."/>
            <person name="Zhang B."/>
            <person name="Ji P."/>
            <person name="Sakyi L.B."/>
            <person name="Cui X."/>
            <person name="Yuan T."/>
            <person name="Jiang B."/>
            <person name="Yang W."/>
            <person name="Lam T.T.-Y."/>
            <person name="Chang Q."/>
            <person name="Ding S."/>
            <person name="Wang X."/>
            <person name="Zhu J."/>
            <person name="Ruan X."/>
            <person name="Zhao L."/>
            <person name="Wei J."/>
            <person name="Que T."/>
            <person name="Du C."/>
            <person name="Cheng J."/>
            <person name="Dai P."/>
            <person name="Han X."/>
            <person name="Huang E."/>
            <person name="Gao Y."/>
            <person name="Liu J."/>
            <person name="Shao H."/>
            <person name="Ye R."/>
            <person name="Li L."/>
            <person name="Wei W."/>
            <person name="Wang X."/>
            <person name="Wang C."/>
            <person name="Yang T."/>
            <person name="Huo Q."/>
            <person name="Li W."/>
            <person name="Guo W."/>
            <person name="Chen H."/>
            <person name="Zhou L."/>
            <person name="Ni X."/>
            <person name="Tian J."/>
            <person name="Zhou Y."/>
            <person name="Sheng Y."/>
            <person name="Liu T."/>
            <person name="Pan Y."/>
            <person name="Xia L."/>
            <person name="Li J."/>
            <person name="Zhao F."/>
            <person name="Cao W."/>
        </authorList>
    </citation>
    <scope>NUCLEOTIDE SEQUENCE</scope>
    <source>
        <strain evidence="1">Dsil-2018</strain>
    </source>
</reference>
<organism evidence="1 2">
    <name type="scientific">Dermacentor silvarum</name>
    <name type="common">Tick</name>
    <dbReference type="NCBI Taxonomy" id="543639"/>
    <lineage>
        <taxon>Eukaryota</taxon>
        <taxon>Metazoa</taxon>
        <taxon>Ecdysozoa</taxon>
        <taxon>Arthropoda</taxon>
        <taxon>Chelicerata</taxon>
        <taxon>Arachnida</taxon>
        <taxon>Acari</taxon>
        <taxon>Parasitiformes</taxon>
        <taxon>Ixodida</taxon>
        <taxon>Ixodoidea</taxon>
        <taxon>Ixodidae</taxon>
        <taxon>Rhipicephalinae</taxon>
        <taxon>Dermacentor</taxon>
    </lineage>
</organism>
<sequence>MAAVHSRAVDLALHVKAEGDTLFAIRKTIWVNVVVRNTASFFEAGTYTGRNGTIFTFHVGSYQLGITYSSWLRLNEGRSQKFKEEISARVKKELMSIFNFEYKDLLSRAVESVRFPRDSWQLAPRL</sequence>
<keyword evidence="2" id="KW-1185">Reference proteome</keyword>
<evidence type="ECO:0000313" key="2">
    <source>
        <dbReference type="Proteomes" id="UP000821865"/>
    </source>
</evidence>
<name>A0ACB8DEY2_DERSI</name>
<proteinExistence type="predicted"/>